<evidence type="ECO:0000313" key="2">
    <source>
        <dbReference type="EMBL" id="KAJ3564012.1"/>
    </source>
</evidence>
<dbReference type="AlphaFoldDB" id="A0A9W8N984"/>
<evidence type="ECO:0000313" key="3">
    <source>
        <dbReference type="Proteomes" id="UP001148614"/>
    </source>
</evidence>
<dbReference type="Gene3D" id="1.25.40.10">
    <property type="entry name" value="Tetratricopeptide repeat domain"/>
    <property type="match status" value="1"/>
</dbReference>
<accession>A0A9W8N984</accession>
<reference evidence="2" key="1">
    <citation type="submission" date="2022-07" db="EMBL/GenBank/DDBJ databases">
        <title>Genome Sequence of Xylaria arbuscula.</title>
        <authorList>
            <person name="Buettner E."/>
        </authorList>
    </citation>
    <scope>NUCLEOTIDE SEQUENCE</scope>
    <source>
        <strain evidence="2">VT107</strain>
    </source>
</reference>
<dbReference type="InterPro" id="IPR011990">
    <property type="entry name" value="TPR-like_helical_dom_sf"/>
</dbReference>
<dbReference type="EMBL" id="JANPWZ010001675">
    <property type="protein sequence ID" value="KAJ3564012.1"/>
    <property type="molecule type" value="Genomic_DNA"/>
</dbReference>
<evidence type="ECO:0000256" key="1">
    <source>
        <dbReference type="SAM" id="MobiDB-lite"/>
    </source>
</evidence>
<evidence type="ECO:0008006" key="4">
    <source>
        <dbReference type="Google" id="ProtNLM"/>
    </source>
</evidence>
<proteinExistence type="predicted"/>
<keyword evidence="3" id="KW-1185">Reference proteome</keyword>
<dbReference type="Proteomes" id="UP001148614">
    <property type="component" value="Unassembled WGS sequence"/>
</dbReference>
<name>A0A9W8N984_9PEZI</name>
<sequence>MSLGVRSLWRAQSRRGLSQGLSLVLRVSRDLPACSTFQPRCWLSSPADSPAPTAEPPNPAIRKVEIDQGTKAASIRDETRKSLRSGSAPTTTARGRLFLHQKTKTQPLSSRVAPMIKPPIPHLSRRARNRALSRHIVSKRRQALLEYHSEVLDKPPNNWRSTLDFMIRHTPKVGEIMDFKVKIGNAAAARARATLSDLDTNIWQIQQRHNCKIHVESGSRAGEPFVLSLSGSSISIRGSLLELVKVIGRVSAVKVLDPTLPFSSPTFWGEDYAEGQMPITLLRDGESAAEDDIMTIYGIKDAFMAMTEPPKYKPYKLTMRADEILRPTIWTKSSFEQYVAKLVFGQVPNHLHWSLYPVKPDHQTTVVEILVSLFSSEESQAAMSLTALKMALQYIHARGSTFRPAARTLSIQAEQQHLTLDVEIYQDFLISASKGRDLQGFNSVLKAMHKKGHYVRPQAWVAFLEMIEDPVIKRRIMAKMRGRGMDRLEPVLAKIGGQEVVLELEESAGPEINVQRLVDTADSRYGRSWLNAMTLNRIIHVLGAREKLEACHELLDLVGRDQRVQPDQYTLNTMMSHTRSISGQIALLSRLPEVRPNERTYHQLFQAAWKQRLPNMLRVIWRYAVFSNLTNSQMRQRLSVLLRRELLPSKQHAFLQEWEGVVFGRHELVACGEPTASGFEAVHSVSVLSVRRLMEKYMEDAGAQRPLASLGSKLQEAYEMDMRIHKLNREGADLSPSVQDSLTVEVPLGLKERLGHKESGEKLLFRRQLK</sequence>
<dbReference type="VEuPathDB" id="FungiDB:F4678DRAFT_430200"/>
<protein>
    <recommendedName>
        <fullName evidence="4">Pentatricopeptide repeat domain-containing protein</fullName>
    </recommendedName>
</protein>
<feature type="compositionally biased region" description="Polar residues" evidence="1">
    <location>
        <begin position="84"/>
        <end position="93"/>
    </location>
</feature>
<gene>
    <name evidence="2" type="ORF">NPX13_g7993</name>
</gene>
<comment type="caution">
    <text evidence="2">The sequence shown here is derived from an EMBL/GenBank/DDBJ whole genome shotgun (WGS) entry which is preliminary data.</text>
</comment>
<feature type="compositionally biased region" description="Basic and acidic residues" evidence="1">
    <location>
        <begin position="62"/>
        <end position="81"/>
    </location>
</feature>
<organism evidence="2 3">
    <name type="scientific">Xylaria arbuscula</name>
    <dbReference type="NCBI Taxonomy" id="114810"/>
    <lineage>
        <taxon>Eukaryota</taxon>
        <taxon>Fungi</taxon>
        <taxon>Dikarya</taxon>
        <taxon>Ascomycota</taxon>
        <taxon>Pezizomycotina</taxon>
        <taxon>Sordariomycetes</taxon>
        <taxon>Xylariomycetidae</taxon>
        <taxon>Xylariales</taxon>
        <taxon>Xylariaceae</taxon>
        <taxon>Xylaria</taxon>
    </lineage>
</organism>
<feature type="region of interest" description="Disordered" evidence="1">
    <location>
        <begin position="45"/>
        <end position="95"/>
    </location>
</feature>